<gene>
    <name evidence="7" type="ORF">ABID29_000704</name>
</gene>
<comment type="caution">
    <text evidence="7">The sequence shown here is derived from an EMBL/GenBank/DDBJ whole genome shotgun (WGS) entry which is preliminary data.</text>
</comment>
<evidence type="ECO:0000256" key="2">
    <source>
        <dbReference type="ARBA" id="ARBA00022475"/>
    </source>
</evidence>
<keyword evidence="3 6" id="KW-0812">Transmembrane</keyword>
<feature type="transmembrane region" description="Helical" evidence="6">
    <location>
        <begin position="43"/>
        <end position="65"/>
    </location>
</feature>
<dbReference type="InterPro" id="IPR036259">
    <property type="entry name" value="MFS_trans_sf"/>
</dbReference>
<keyword evidence="4 6" id="KW-1133">Transmembrane helix</keyword>
<feature type="transmembrane region" description="Helical" evidence="6">
    <location>
        <begin position="9"/>
        <end position="31"/>
    </location>
</feature>
<evidence type="ECO:0000313" key="7">
    <source>
        <dbReference type="EMBL" id="MET3557594.1"/>
    </source>
</evidence>
<keyword evidence="8" id="KW-1185">Reference proteome</keyword>
<dbReference type="PANTHER" id="PTHR23513">
    <property type="entry name" value="INTEGRAL MEMBRANE EFFLUX PROTEIN-RELATED"/>
    <property type="match status" value="1"/>
</dbReference>
<dbReference type="PANTHER" id="PTHR23513:SF6">
    <property type="entry name" value="MAJOR FACILITATOR SUPERFAMILY ASSOCIATED DOMAIN-CONTAINING PROTEIN"/>
    <property type="match status" value="1"/>
</dbReference>
<protein>
    <recommendedName>
        <fullName evidence="9">MFS transporter</fullName>
    </recommendedName>
</protein>
<evidence type="ECO:0000256" key="4">
    <source>
        <dbReference type="ARBA" id="ARBA00022989"/>
    </source>
</evidence>
<evidence type="ECO:0008006" key="9">
    <source>
        <dbReference type="Google" id="ProtNLM"/>
    </source>
</evidence>
<feature type="transmembrane region" description="Helical" evidence="6">
    <location>
        <begin position="172"/>
        <end position="189"/>
    </location>
</feature>
<evidence type="ECO:0000256" key="6">
    <source>
        <dbReference type="SAM" id="Phobius"/>
    </source>
</evidence>
<feature type="transmembrane region" description="Helical" evidence="6">
    <location>
        <begin position="234"/>
        <end position="257"/>
    </location>
</feature>
<dbReference type="Pfam" id="PF07690">
    <property type="entry name" value="MFS_1"/>
    <property type="match status" value="1"/>
</dbReference>
<dbReference type="EMBL" id="JBEPLO010000006">
    <property type="protein sequence ID" value="MET3557594.1"/>
    <property type="molecule type" value="Genomic_DNA"/>
</dbReference>
<dbReference type="Proteomes" id="UP001549122">
    <property type="component" value="Unassembled WGS sequence"/>
</dbReference>
<feature type="transmembrane region" description="Helical" evidence="6">
    <location>
        <begin position="85"/>
        <end position="109"/>
    </location>
</feature>
<keyword evidence="2" id="KW-1003">Cell membrane</keyword>
<proteinExistence type="predicted"/>
<organism evidence="7 8">
    <name type="scientific">Streptococcus rupicaprae</name>
    <dbReference type="NCBI Taxonomy" id="759619"/>
    <lineage>
        <taxon>Bacteria</taxon>
        <taxon>Bacillati</taxon>
        <taxon>Bacillota</taxon>
        <taxon>Bacilli</taxon>
        <taxon>Lactobacillales</taxon>
        <taxon>Streptococcaceae</taxon>
        <taxon>Streptococcus</taxon>
    </lineage>
</organism>
<feature type="transmembrane region" description="Helical" evidence="6">
    <location>
        <begin position="390"/>
        <end position="406"/>
    </location>
</feature>
<comment type="subcellular location">
    <subcellularLocation>
        <location evidence="1">Cell membrane</location>
        <topology evidence="1">Multi-pass membrane protein</topology>
    </subcellularLocation>
</comment>
<evidence type="ECO:0000256" key="5">
    <source>
        <dbReference type="ARBA" id="ARBA00023136"/>
    </source>
</evidence>
<evidence type="ECO:0000256" key="1">
    <source>
        <dbReference type="ARBA" id="ARBA00004651"/>
    </source>
</evidence>
<keyword evidence="5 6" id="KW-0472">Membrane</keyword>
<name>A0ABV2FGD7_9STRE</name>
<accession>A0ABV2FGD7</accession>
<dbReference type="SUPFAM" id="SSF103473">
    <property type="entry name" value="MFS general substrate transporter"/>
    <property type="match status" value="1"/>
</dbReference>
<evidence type="ECO:0000256" key="3">
    <source>
        <dbReference type="ARBA" id="ARBA00022692"/>
    </source>
</evidence>
<reference evidence="7 8" key="1">
    <citation type="submission" date="2024-06" db="EMBL/GenBank/DDBJ databases">
        <title>Genomic Encyclopedia of Type Strains, Phase IV (KMG-IV): sequencing the most valuable type-strain genomes for metagenomic binning, comparative biology and taxonomic classification.</title>
        <authorList>
            <person name="Goeker M."/>
        </authorList>
    </citation>
    <scope>NUCLEOTIDE SEQUENCE [LARGE SCALE GENOMIC DNA]</scope>
    <source>
        <strain evidence="7 8">DSM 28303</strain>
    </source>
</reference>
<dbReference type="RefSeq" id="WP_354364433.1">
    <property type="nucleotide sequence ID" value="NZ_JBEPLO010000006.1"/>
</dbReference>
<feature type="transmembrane region" description="Helical" evidence="6">
    <location>
        <begin position="269"/>
        <end position="290"/>
    </location>
</feature>
<sequence length="426" mass="46742">MRKIISNRLYMTVFSVDMLSNFGDTVYYLALMDYVLRLKETQLALSLVTLSETIPIFTLLFAGVWADKTKNKVDTIIATQWIRALLYLVVGLVMGFQPSLWIVIVASLINTISDIAGQYEGMLYIPLSLRIVPDEDRQAMFGFSRSVNAALSVVFRSSGALLIGFLSYQNLALFNAGTFLVCSLVMLSLKMTFLKLLEEQPLEAPTPRQGILKDTKESLALAYQALAKYPFLKLVVQLLALGNGLGTATTSLSVLMLKENPASIMISPAMTLSIIVIFKLLGNILGSLLTGPISKKISMINLLRISLFSTLLLYLSYFIVNVYGVVLFSFLGAVAAGAFQPKMSALFYRLIPENHLATVGAGVDTLCYLGMVASQVLVAGVLLIRGTSEISLLYALLSVLVLAYTSRKKVDLPDRSEEEKGHEINL</sequence>
<dbReference type="Gene3D" id="1.20.1250.20">
    <property type="entry name" value="MFS general substrate transporter like domains"/>
    <property type="match status" value="1"/>
</dbReference>
<evidence type="ECO:0000313" key="8">
    <source>
        <dbReference type="Proteomes" id="UP001549122"/>
    </source>
</evidence>
<dbReference type="InterPro" id="IPR011701">
    <property type="entry name" value="MFS"/>
</dbReference>